<evidence type="ECO:0000313" key="2">
    <source>
        <dbReference type="Proteomes" id="UP000184029"/>
    </source>
</evidence>
<gene>
    <name evidence="1" type="ORF">SAMN02745208_00948</name>
</gene>
<sequence>MENKVWHAVYTDEIPKEIEVLDIPLYQILATAAEKYPDRTALSFYGRKTAYAELYKASLAFASSLQ</sequence>
<protein>
    <submittedName>
        <fullName evidence="1">Long-chain acyl-CoA synthetase</fullName>
    </submittedName>
</protein>
<accession>A0A8B4BSC5</accession>
<dbReference type="InterPro" id="IPR042099">
    <property type="entry name" value="ANL_N_sf"/>
</dbReference>
<name>A0A8B4BSC5_HEYCO</name>
<dbReference type="AlphaFoldDB" id="A0A8B4BSC5"/>
<dbReference type="Proteomes" id="UP000184029">
    <property type="component" value="Unassembled WGS sequence"/>
</dbReference>
<proteinExistence type="predicted"/>
<dbReference type="EMBL" id="FQUB01000013">
    <property type="protein sequence ID" value="SHE83154.1"/>
    <property type="molecule type" value="Genomic_DNA"/>
</dbReference>
<dbReference type="SUPFAM" id="SSF56801">
    <property type="entry name" value="Acetyl-CoA synthetase-like"/>
    <property type="match status" value="1"/>
</dbReference>
<reference evidence="1 2" key="1">
    <citation type="submission" date="2016-11" db="EMBL/GenBank/DDBJ databases">
        <authorList>
            <person name="Varghese N."/>
            <person name="Submissions S."/>
        </authorList>
    </citation>
    <scope>NUCLEOTIDE SEQUENCE [LARGE SCALE GENOMIC DNA]</scope>
    <source>
        <strain evidence="1 2">DSM 1</strain>
    </source>
</reference>
<dbReference type="Gene3D" id="3.40.50.12780">
    <property type="entry name" value="N-terminal domain of ligase-like"/>
    <property type="match status" value="1"/>
</dbReference>
<organism evidence="1 2">
    <name type="scientific">Heyndrickxia coagulans DSM 1 = ATCC 7050</name>
    <dbReference type="NCBI Taxonomy" id="1121088"/>
    <lineage>
        <taxon>Bacteria</taxon>
        <taxon>Bacillati</taxon>
        <taxon>Bacillota</taxon>
        <taxon>Bacilli</taxon>
        <taxon>Bacillales</taxon>
        <taxon>Bacillaceae</taxon>
        <taxon>Heyndrickxia</taxon>
    </lineage>
</organism>
<comment type="caution">
    <text evidence="1">The sequence shown here is derived from an EMBL/GenBank/DDBJ whole genome shotgun (WGS) entry which is preliminary data.</text>
</comment>
<evidence type="ECO:0000313" key="1">
    <source>
        <dbReference type="EMBL" id="SHE83154.1"/>
    </source>
</evidence>